<evidence type="ECO:0000256" key="6">
    <source>
        <dbReference type="ARBA" id="ARBA00022968"/>
    </source>
</evidence>
<reference evidence="15" key="1">
    <citation type="submission" date="2022-03" db="EMBL/GenBank/DDBJ databases">
        <title>Genomic analyses of argali, domestic sheep and their hybrids provide insights into chromosomal evolution, heterosis and genetic basis of agronomic traits.</title>
        <authorList>
            <person name="Li M."/>
        </authorList>
    </citation>
    <scope>NUCLEOTIDE SEQUENCE</scope>
    <source>
        <strain evidence="15">CAU-MHL-2022a</strain>
        <tissue evidence="15">Skin</tissue>
    </source>
</reference>
<keyword evidence="5" id="KW-0812">Transmembrane</keyword>
<dbReference type="EMBL" id="JAKZEL010000026">
    <property type="protein sequence ID" value="KAI4530314.1"/>
    <property type="molecule type" value="Genomic_DNA"/>
</dbReference>
<dbReference type="GO" id="GO:0000139">
    <property type="term" value="C:Golgi membrane"/>
    <property type="evidence" value="ECO:0007669"/>
    <property type="project" value="UniProtKB-SubCell"/>
</dbReference>
<accession>A0AAD4TQA3</accession>
<comment type="function">
    <text evidence="1 14">Catalyzes the O-sulfation of tyrosine residues within acidic motifs of polypeptides, using 3'-phosphoadenylyl sulfate (PAPS) as cosubstrate.</text>
</comment>
<evidence type="ECO:0000256" key="11">
    <source>
        <dbReference type="ARBA" id="ARBA00023180"/>
    </source>
</evidence>
<dbReference type="Gene3D" id="3.40.50.300">
    <property type="entry name" value="P-loop containing nucleotide triphosphate hydrolases"/>
    <property type="match status" value="1"/>
</dbReference>
<gene>
    <name evidence="15" type="ORF">MG293_020170</name>
</gene>
<dbReference type="PANTHER" id="PTHR12788:SF6">
    <property type="entry name" value="PROTEIN-TYROSINE SULFOTRANSFERASE 2"/>
    <property type="match status" value="1"/>
</dbReference>
<evidence type="ECO:0000256" key="10">
    <source>
        <dbReference type="ARBA" id="ARBA00023157"/>
    </source>
</evidence>
<evidence type="ECO:0000256" key="4">
    <source>
        <dbReference type="ARBA" id="ARBA00022679"/>
    </source>
</evidence>
<keyword evidence="8" id="KW-0333">Golgi apparatus</keyword>
<evidence type="ECO:0000256" key="3">
    <source>
        <dbReference type="ARBA" id="ARBA00009988"/>
    </source>
</evidence>
<evidence type="ECO:0000256" key="12">
    <source>
        <dbReference type="ARBA" id="ARBA00046649"/>
    </source>
</evidence>
<evidence type="ECO:0000313" key="15">
    <source>
        <dbReference type="EMBL" id="KAI4530314.1"/>
    </source>
</evidence>
<dbReference type="Proteomes" id="UP001214576">
    <property type="component" value="Unassembled WGS sequence"/>
</dbReference>
<name>A0AAD4TQA3_OVIAM</name>
<dbReference type="InterPro" id="IPR027417">
    <property type="entry name" value="P-loop_NTPase"/>
</dbReference>
<dbReference type="GO" id="GO:0008476">
    <property type="term" value="F:protein-tyrosine sulfotransferase activity"/>
    <property type="evidence" value="ECO:0007669"/>
    <property type="project" value="UniProtKB-EC"/>
</dbReference>
<keyword evidence="6" id="KW-0735">Signal-anchor</keyword>
<keyword evidence="10" id="KW-1015">Disulfide bond</keyword>
<evidence type="ECO:0000256" key="5">
    <source>
        <dbReference type="ARBA" id="ARBA00022692"/>
    </source>
</evidence>
<evidence type="ECO:0000256" key="7">
    <source>
        <dbReference type="ARBA" id="ARBA00022989"/>
    </source>
</evidence>
<evidence type="ECO:0000256" key="8">
    <source>
        <dbReference type="ARBA" id="ARBA00023034"/>
    </source>
</evidence>
<comment type="caution">
    <text evidence="15">The sequence shown here is derived from an EMBL/GenBank/DDBJ whole genome shotgun (WGS) entry which is preliminary data.</text>
</comment>
<keyword evidence="9" id="KW-0472">Membrane</keyword>
<comment type="subcellular location">
    <subcellularLocation>
        <location evidence="2">Golgi apparatus membrane</location>
        <topology evidence="2">Single-pass type II membrane protein</topology>
    </subcellularLocation>
</comment>
<evidence type="ECO:0000256" key="2">
    <source>
        <dbReference type="ARBA" id="ARBA00004323"/>
    </source>
</evidence>
<dbReference type="AlphaFoldDB" id="A0AAD4TQA3"/>
<protein>
    <recommendedName>
        <fullName evidence="14">Protein-tyrosine sulfotransferase</fullName>
        <ecNumber evidence="14">2.8.2.20</ecNumber>
    </recommendedName>
</protein>
<proteinExistence type="inferred from homology"/>
<evidence type="ECO:0000256" key="1">
    <source>
        <dbReference type="ARBA" id="ARBA00003886"/>
    </source>
</evidence>
<evidence type="ECO:0000256" key="14">
    <source>
        <dbReference type="RuleBase" id="RU365018"/>
    </source>
</evidence>
<keyword evidence="16" id="KW-1185">Reference proteome</keyword>
<keyword evidence="4 14" id="KW-0808">Transferase</keyword>
<sequence length="119" mass="12944">MLDPVPTRWERRPHPPPHTGCAPGLVQLILCCDSTLHQDDLICKPCSPSPGSGSTGQALKPMNLEALSKWTGHIPGDVLRDMGQMAPMLAQLSYDPCANPPNYYNPSPTPWSSTTHTRS</sequence>
<keyword evidence="7" id="KW-1133">Transmembrane helix</keyword>
<evidence type="ECO:0000256" key="13">
    <source>
        <dbReference type="ARBA" id="ARBA00048460"/>
    </source>
</evidence>
<comment type="similarity">
    <text evidence="3 14">Belongs to the protein sulfotransferase family.</text>
</comment>
<organism evidence="15 16">
    <name type="scientific">Ovis ammon polii</name>
    <dbReference type="NCBI Taxonomy" id="230172"/>
    <lineage>
        <taxon>Eukaryota</taxon>
        <taxon>Metazoa</taxon>
        <taxon>Chordata</taxon>
        <taxon>Craniata</taxon>
        <taxon>Vertebrata</taxon>
        <taxon>Euteleostomi</taxon>
        <taxon>Mammalia</taxon>
        <taxon>Eutheria</taxon>
        <taxon>Laurasiatheria</taxon>
        <taxon>Artiodactyla</taxon>
        <taxon>Ruminantia</taxon>
        <taxon>Pecora</taxon>
        <taxon>Bovidae</taxon>
        <taxon>Caprinae</taxon>
        <taxon>Ovis</taxon>
    </lineage>
</organism>
<comment type="subunit">
    <text evidence="12">Homodimer. Can also form heterodimers with TPST1.</text>
</comment>
<evidence type="ECO:0000313" key="16">
    <source>
        <dbReference type="Proteomes" id="UP001214576"/>
    </source>
</evidence>
<dbReference type="EC" id="2.8.2.20" evidence="14"/>
<evidence type="ECO:0000256" key="9">
    <source>
        <dbReference type="ARBA" id="ARBA00023136"/>
    </source>
</evidence>
<comment type="catalytic activity">
    <reaction evidence="13 14">
        <text>L-tyrosyl-[protein] + 3'-phosphoadenylyl sulfate = O-sulfo-L-tyrosine-[protein] + adenosine 3',5'-bisphosphate + H(+)</text>
        <dbReference type="Rhea" id="RHEA:16801"/>
        <dbReference type="Rhea" id="RHEA-COMP:10136"/>
        <dbReference type="Rhea" id="RHEA-COMP:11688"/>
        <dbReference type="ChEBI" id="CHEBI:15378"/>
        <dbReference type="ChEBI" id="CHEBI:46858"/>
        <dbReference type="ChEBI" id="CHEBI:58339"/>
        <dbReference type="ChEBI" id="CHEBI:58343"/>
        <dbReference type="ChEBI" id="CHEBI:65286"/>
        <dbReference type="EC" id="2.8.2.20"/>
    </reaction>
</comment>
<dbReference type="InterPro" id="IPR026634">
    <property type="entry name" value="TPST-like"/>
</dbReference>
<keyword evidence="11" id="KW-0325">Glycoprotein</keyword>
<dbReference type="PANTHER" id="PTHR12788">
    <property type="entry name" value="PROTEIN-TYROSINE SULFOTRANSFERASE 2"/>
    <property type="match status" value="1"/>
</dbReference>